<reference evidence="2" key="1">
    <citation type="submission" date="2020-05" db="EMBL/GenBank/DDBJ databases">
        <authorList>
            <person name="Chiriac C."/>
            <person name="Salcher M."/>
            <person name="Ghai R."/>
            <person name="Kavagutti S V."/>
        </authorList>
    </citation>
    <scope>NUCLEOTIDE SEQUENCE</scope>
</reference>
<feature type="region of interest" description="Disordered" evidence="1">
    <location>
        <begin position="59"/>
        <end position="89"/>
    </location>
</feature>
<name>A0A6J6NJ57_9ZZZZ</name>
<feature type="compositionally biased region" description="Basic and acidic residues" evidence="1">
    <location>
        <begin position="74"/>
        <end position="86"/>
    </location>
</feature>
<sequence>MLSRNHCVEGFERCVISPAFAHVIHRHGEVDAIGLAIDVFVDPVELDFKLLWAERQSAENAETTGVGNGSDHVSTMRESEDRKFDSKTLGNRSAHGFPFGSVIGLTGHMRHKIYNSEDNVARGSGPHCAD</sequence>
<organism evidence="2">
    <name type="scientific">freshwater metagenome</name>
    <dbReference type="NCBI Taxonomy" id="449393"/>
    <lineage>
        <taxon>unclassified sequences</taxon>
        <taxon>metagenomes</taxon>
        <taxon>ecological metagenomes</taxon>
    </lineage>
</organism>
<gene>
    <name evidence="2" type="ORF">UFOPK2350_01230</name>
</gene>
<evidence type="ECO:0000256" key="1">
    <source>
        <dbReference type="SAM" id="MobiDB-lite"/>
    </source>
</evidence>
<proteinExistence type="predicted"/>
<evidence type="ECO:0000313" key="2">
    <source>
        <dbReference type="EMBL" id="CAB4684453.1"/>
    </source>
</evidence>
<accession>A0A6J6NJ57</accession>
<dbReference type="EMBL" id="CAEZXE010000113">
    <property type="protein sequence ID" value="CAB4684453.1"/>
    <property type="molecule type" value="Genomic_DNA"/>
</dbReference>
<dbReference type="AlphaFoldDB" id="A0A6J6NJ57"/>
<protein>
    <submittedName>
        <fullName evidence="2">Unannotated protein</fullName>
    </submittedName>
</protein>